<name>A0A5J4X6V1_9EUKA</name>
<feature type="compositionally biased region" description="Basic and acidic residues" evidence="1">
    <location>
        <begin position="33"/>
        <end position="45"/>
    </location>
</feature>
<evidence type="ECO:0000313" key="2">
    <source>
        <dbReference type="EMBL" id="KAA6402930.1"/>
    </source>
</evidence>
<feature type="compositionally biased region" description="Polar residues" evidence="1">
    <location>
        <begin position="1"/>
        <end position="13"/>
    </location>
</feature>
<sequence>MKTSSADRQTELPQTPDKRSVSISRRIGQGEDANVKDKILGRNDDSEQGNNQRIEIATPFRASHQDEARSGNLDTFRQYNSSLRYWEMESEGIPERQNKARILNSTSDSLSRLSKYGGYNVRIAIFFQNRCND</sequence>
<feature type="region of interest" description="Disordered" evidence="1">
    <location>
        <begin position="1"/>
        <end position="69"/>
    </location>
</feature>
<evidence type="ECO:0000256" key="1">
    <source>
        <dbReference type="SAM" id="MobiDB-lite"/>
    </source>
</evidence>
<dbReference type="EMBL" id="SNRW01000162">
    <property type="protein sequence ID" value="KAA6402930.1"/>
    <property type="molecule type" value="Genomic_DNA"/>
</dbReference>
<organism evidence="2 3">
    <name type="scientific">Streblomastix strix</name>
    <dbReference type="NCBI Taxonomy" id="222440"/>
    <lineage>
        <taxon>Eukaryota</taxon>
        <taxon>Metamonada</taxon>
        <taxon>Preaxostyla</taxon>
        <taxon>Oxymonadida</taxon>
        <taxon>Streblomastigidae</taxon>
        <taxon>Streblomastix</taxon>
    </lineage>
</organism>
<gene>
    <name evidence="2" type="ORF">EZS28_001539</name>
</gene>
<evidence type="ECO:0000313" key="3">
    <source>
        <dbReference type="Proteomes" id="UP000324800"/>
    </source>
</evidence>
<reference evidence="2 3" key="1">
    <citation type="submission" date="2019-03" db="EMBL/GenBank/DDBJ databases">
        <title>Single cell metagenomics reveals metabolic interactions within the superorganism composed of flagellate Streblomastix strix and complex community of Bacteroidetes bacteria on its surface.</title>
        <authorList>
            <person name="Treitli S.C."/>
            <person name="Kolisko M."/>
            <person name="Husnik F."/>
            <person name="Keeling P."/>
            <person name="Hampl V."/>
        </authorList>
    </citation>
    <scope>NUCLEOTIDE SEQUENCE [LARGE SCALE GENOMIC DNA]</scope>
    <source>
        <strain evidence="2">ST1C</strain>
    </source>
</reference>
<proteinExistence type="predicted"/>
<dbReference type="AlphaFoldDB" id="A0A5J4X6V1"/>
<accession>A0A5J4X6V1</accession>
<protein>
    <submittedName>
        <fullName evidence="2">Uncharacterized protein</fullName>
    </submittedName>
</protein>
<dbReference type="Proteomes" id="UP000324800">
    <property type="component" value="Unassembled WGS sequence"/>
</dbReference>
<comment type="caution">
    <text evidence="2">The sequence shown here is derived from an EMBL/GenBank/DDBJ whole genome shotgun (WGS) entry which is preliminary data.</text>
</comment>